<feature type="compositionally biased region" description="Polar residues" evidence="1">
    <location>
        <begin position="15"/>
        <end position="25"/>
    </location>
</feature>
<evidence type="ECO:0000256" key="1">
    <source>
        <dbReference type="SAM" id="MobiDB-lite"/>
    </source>
</evidence>
<feature type="compositionally biased region" description="Basic and acidic residues" evidence="1">
    <location>
        <begin position="1"/>
        <end position="13"/>
    </location>
</feature>
<organism evidence="2">
    <name type="scientific">uncultured bacterium Contig1777</name>
    <dbReference type="NCBI Taxonomy" id="1393514"/>
    <lineage>
        <taxon>Bacteria</taxon>
        <taxon>environmental samples</taxon>
    </lineage>
</organism>
<dbReference type="EMBL" id="KC247078">
    <property type="protein sequence ID" value="AHF27191.1"/>
    <property type="molecule type" value="Genomic_DNA"/>
</dbReference>
<reference evidence="2" key="1">
    <citation type="journal article" date="2013" name="PLoS ONE">
        <title>Metagenomic insights into the carbohydrate-active enzymes carried by the microorganisms adhering to solid digesta in the rumen of cows.</title>
        <authorList>
            <person name="Wang L."/>
            <person name="Hatem A."/>
            <person name="Catalyurek U.V."/>
            <person name="Morrison M."/>
            <person name="Yu Z."/>
        </authorList>
    </citation>
    <scope>NUCLEOTIDE SEQUENCE</scope>
</reference>
<accession>W0FQL2</accession>
<evidence type="ECO:0000313" key="2">
    <source>
        <dbReference type="EMBL" id="AHF27191.1"/>
    </source>
</evidence>
<feature type="region of interest" description="Disordered" evidence="1">
    <location>
        <begin position="1"/>
        <end position="25"/>
    </location>
</feature>
<proteinExistence type="predicted"/>
<sequence length="182" mass="19940">MSEKSSPARHEKYSGASQTQQARRETVQTIVELSSDLLQKAPVQVDLHDTEAVRRSAREMMQHCAQCGILPSVELLAAACGGSRRRIYNFLQLHPDHPTSILLDQLRTAFSAARIAAVDRGAADSTMSIFLLLNSSEGFSNTHSVEIVEPRNPLAVTAEEINAARKKYISALPELPDSEGDE</sequence>
<dbReference type="AlphaFoldDB" id="W0FQL2"/>
<name>W0FQL2_9BACT</name>
<protein>
    <submittedName>
        <fullName evidence="2">Uncharacterized protein</fullName>
    </submittedName>
</protein>